<dbReference type="InterPro" id="IPR001584">
    <property type="entry name" value="Integrase_cat-core"/>
</dbReference>
<dbReference type="EMBL" id="JAERRJ010000024">
    <property type="protein sequence ID" value="MBL1080104.1"/>
    <property type="molecule type" value="Genomic_DNA"/>
</dbReference>
<dbReference type="InterPro" id="IPR036397">
    <property type="entry name" value="RNaseH_sf"/>
</dbReference>
<dbReference type="InterPro" id="IPR025948">
    <property type="entry name" value="HTH-like_dom"/>
</dbReference>
<reference evidence="3 4" key="1">
    <citation type="submission" date="2021-01" db="EMBL/GenBank/DDBJ databases">
        <title>WGS of actinomycetes isolated from Thailand.</title>
        <authorList>
            <person name="Thawai C."/>
        </authorList>
    </citation>
    <scope>NUCLEOTIDE SEQUENCE [LARGE SCALE GENOMIC DNA]</scope>
    <source>
        <strain evidence="3 4">LPG 2</strain>
    </source>
</reference>
<dbReference type="SUPFAM" id="SSF53098">
    <property type="entry name" value="Ribonuclease H-like"/>
    <property type="match status" value="1"/>
</dbReference>
<dbReference type="PANTHER" id="PTHR47515:SF1">
    <property type="entry name" value="BLR2054 PROTEIN"/>
    <property type="match status" value="1"/>
</dbReference>
<comment type="function">
    <text evidence="1">Involved in the transposition of the insertion sequence.</text>
</comment>
<dbReference type="Gene3D" id="3.30.420.10">
    <property type="entry name" value="Ribonuclease H-like superfamily/Ribonuclease H"/>
    <property type="match status" value="1"/>
</dbReference>
<dbReference type="Pfam" id="PF13276">
    <property type="entry name" value="HTH_21"/>
    <property type="match status" value="1"/>
</dbReference>
<protein>
    <submittedName>
        <fullName evidence="3">IS3 family transposase</fullName>
    </submittedName>
</protein>
<keyword evidence="4" id="KW-1185">Reference proteome</keyword>
<dbReference type="PANTHER" id="PTHR47515">
    <property type="entry name" value="LOW CALCIUM RESPONSE LOCUS PROTEIN T"/>
    <property type="match status" value="1"/>
</dbReference>
<dbReference type="Pfam" id="PF13683">
    <property type="entry name" value="rve_3"/>
    <property type="match status" value="1"/>
</dbReference>
<proteinExistence type="predicted"/>
<name>A0ABS1MIF6_9NOCA</name>
<gene>
    <name evidence="3" type="ORF">JK358_37485</name>
</gene>
<dbReference type="InterPro" id="IPR012337">
    <property type="entry name" value="RNaseH-like_sf"/>
</dbReference>
<dbReference type="Proteomes" id="UP000602198">
    <property type="component" value="Unassembled WGS sequence"/>
</dbReference>
<dbReference type="NCBIfam" id="NF033516">
    <property type="entry name" value="transpos_IS3"/>
    <property type="match status" value="1"/>
</dbReference>
<feature type="domain" description="Integrase catalytic" evidence="2">
    <location>
        <begin position="107"/>
        <end position="268"/>
    </location>
</feature>
<dbReference type="PROSITE" id="PS50994">
    <property type="entry name" value="INTEGRASE"/>
    <property type="match status" value="1"/>
</dbReference>
<evidence type="ECO:0000256" key="1">
    <source>
        <dbReference type="ARBA" id="ARBA00002286"/>
    </source>
</evidence>
<organism evidence="3 4">
    <name type="scientific">Nocardia acididurans</name>
    <dbReference type="NCBI Taxonomy" id="2802282"/>
    <lineage>
        <taxon>Bacteria</taxon>
        <taxon>Bacillati</taxon>
        <taxon>Actinomycetota</taxon>
        <taxon>Actinomycetes</taxon>
        <taxon>Mycobacteriales</taxon>
        <taxon>Nocardiaceae</taxon>
        <taxon>Nocardia</taxon>
    </lineage>
</organism>
<sequence>MDMLKQVKSMSERLACKVVGLHRSTYRRLPTAQTPHDPDAGLRAWLRSYSTKHPGHGFRRAWAALRFDEGSEVNKKKVHRLWREEGLQVRENSPRKRAGCSSVPPVDADAPKVVWALDFQFDSTVDGRAVKIASMIDEHTRESLLHLVERSITAEKLVTELEKVFTARGGPPKVLRMDNGPVMISHALQQFCADRVGISYIPPGTPWNNGFIESFNRRLRTECLNRNHWTSLLEARVVIGDFKTEHNHRHRHSALGYLTPAEYAARCGHLHHPVTCDIN</sequence>
<comment type="caution">
    <text evidence="3">The sequence shown here is derived from an EMBL/GenBank/DDBJ whole genome shotgun (WGS) entry which is preliminary data.</text>
</comment>
<evidence type="ECO:0000313" key="4">
    <source>
        <dbReference type="Proteomes" id="UP000602198"/>
    </source>
</evidence>
<evidence type="ECO:0000313" key="3">
    <source>
        <dbReference type="EMBL" id="MBL1080104.1"/>
    </source>
</evidence>
<dbReference type="InterPro" id="IPR048020">
    <property type="entry name" value="Transpos_IS3"/>
</dbReference>
<evidence type="ECO:0000259" key="2">
    <source>
        <dbReference type="PROSITE" id="PS50994"/>
    </source>
</evidence>
<dbReference type="Pfam" id="PF00665">
    <property type="entry name" value="rve"/>
    <property type="match status" value="1"/>
</dbReference>
<accession>A0ABS1MIF6</accession>